<sequence length="77" mass="8805">MFYDRSSEKARHYSFSRLSTEITRASFPPQAINGCDAIGLLSATRHIVDHKTRKMKAHHSQILLFLITGFVSEVDIR</sequence>
<evidence type="ECO:0000313" key="1">
    <source>
        <dbReference type="EMBL" id="KZT35859.1"/>
    </source>
</evidence>
<dbReference type="Proteomes" id="UP000076798">
    <property type="component" value="Unassembled WGS sequence"/>
</dbReference>
<protein>
    <submittedName>
        <fullName evidence="1">Uncharacterized protein</fullName>
    </submittedName>
</protein>
<gene>
    <name evidence="1" type="ORF">SISSUDRAFT_1064128</name>
</gene>
<proteinExistence type="predicted"/>
<name>A0A166AZQ5_9AGAM</name>
<accession>A0A166AZQ5</accession>
<dbReference type="AlphaFoldDB" id="A0A166AZQ5"/>
<evidence type="ECO:0000313" key="2">
    <source>
        <dbReference type="Proteomes" id="UP000076798"/>
    </source>
</evidence>
<reference evidence="1 2" key="1">
    <citation type="journal article" date="2016" name="Mol. Biol. Evol.">
        <title>Comparative Genomics of Early-Diverging Mushroom-Forming Fungi Provides Insights into the Origins of Lignocellulose Decay Capabilities.</title>
        <authorList>
            <person name="Nagy L.G."/>
            <person name="Riley R."/>
            <person name="Tritt A."/>
            <person name="Adam C."/>
            <person name="Daum C."/>
            <person name="Floudas D."/>
            <person name="Sun H."/>
            <person name="Yadav J.S."/>
            <person name="Pangilinan J."/>
            <person name="Larsson K.H."/>
            <person name="Matsuura K."/>
            <person name="Barry K."/>
            <person name="Labutti K."/>
            <person name="Kuo R."/>
            <person name="Ohm R.A."/>
            <person name="Bhattacharya S.S."/>
            <person name="Shirouzu T."/>
            <person name="Yoshinaga Y."/>
            <person name="Martin F.M."/>
            <person name="Grigoriev I.V."/>
            <person name="Hibbett D.S."/>
        </authorList>
    </citation>
    <scope>NUCLEOTIDE SEQUENCE [LARGE SCALE GENOMIC DNA]</scope>
    <source>
        <strain evidence="1 2">HHB10207 ss-3</strain>
    </source>
</reference>
<keyword evidence="2" id="KW-1185">Reference proteome</keyword>
<dbReference type="EMBL" id="KV428125">
    <property type="protein sequence ID" value="KZT35859.1"/>
    <property type="molecule type" value="Genomic_DNA"/>
</dbReference>
<organism evidence="1 2">
    <name type="scientific">Sistotremastrum suecicum HHB10207 ss-3</name>
    <dbReference type="NCBI Taxonomy" id="1314776"/>
    <lineage>
        <taxon>Eukaryota</taxon>
        <taxon>Fungi</taxon>
        <taxon>Dikarya</taxon>
        <taxon>Basidiomycota</taxon>
        <taxon>Agaricomycotina</taxon>
        <taxon>Agaricomycetes</taxon>
        <taxon>Sistotremastrales</taxon>
        <taxon>Sistotremastraceae</taxon>
        <taxon>Sistotremastrum</taxon>
    </lineage>
</organism>